<name>A0A9K3CQH2_9EUKA</name>
<sequence>MEVVNPDMVPADVEQVLQMIEDPAAGPFEVLGLALDPNLNDQDIADARGAIVRTLTTDMINTLRVREALDRVEEMMSHIATSGDRRAYLRDREEVIDQQRERAAAHARHGEGELYSIKLDTYKSRIDYNRKTRGILWRHWNQDITLLPKGFRDGKDMDRLQFHEPFVGYIPYLEICSTARVTTRVTVSYTPPTAQLPQTLTAEPVYQQDTMSILTPLECGKLSLHRAGFVSGSNPGSYGSANISRDNSDRATRAHVTRARGRLACSLRSVPPELKGVIHGPLVSDDGGSVFMKHPDVSIFLTLQVERMAKRRLHTLKLEALEAHRDRVEHRLRELHGKRFVKRLDDLTFKVGQWQTETNPTQRIRRVPVLAQPYNWNRKLYYVLINLVTGEMSGQRPMDEAKSYSKWLLALGIVGVFVVGGVCMSGDKKGEDGGAGQQ</sequence>
<dbReference type="EMBL" id="BDIP01000196">
    <property type="protein sequence ID" value="GIQ80570.1"/>
    <property type="molecule type" value="Genomic_DNA"/>
</dbReference>
<evidence type="ECO:0000313" key="2">
    <source>
        <dbReference type="Proteomes" id="UP000265618"/>
    </source>
</evidence>
<gene>
    <name evidence="1" type="ORF">KIPB_001395</name>
</gene>
<accession>A0A9K3CQH2</accession>
<evidence type="ECO:0000313" key="1">
    <source>
        <dbReference type="EMBL" id="GIQ80570.1"/>
    </source>
</evidence>
<dbReference type="Proteomes" id="UP000265618">
    <property type="component" value="Unassembled WGS sequence"/>
</dbReference>
<comment type="caution">
    <text evidence="1">The sequence shown here is derived from an EMBL/GenBank/DDBJ whole genome shotgun (WGS) entry which is preliminary data.</text>
</comment>
<dbReference type="AlphaFoldDB" id="A0A9K3CQH2"/>
<reference evidence="1 2" key="1">
    <citation type="journal article" date="2018" name="PLoS ONE">
        <title>The draft genome of Kipferlia bialata reveals reductive genome evolution in fornicate parasites.</title>
        <authorList>
            <person name="Tanifuji G."/>
            <person name="Takabayashi S."/>
            <person name="Kume K."/>
            <person name="Takagi M."/>
            <person name="Nakayama T."/>
            <person name="Kamikawa R."/>
            <person name="Inagaki Y."/>
            <person name="Hashimoto T."/>
        </authorList>
    </citation>
    <scope>NUCLEOTIDE SEQUENCE [LARGE SCALE GENOMIC DNA]</scope>
    <source>
        <strain evidence="1">NY0173</strain>
    </source>
</reference>
<proteinExistence type="predicted"/>
<protein>
    <submittedName>
        <fullName evidence="1">Uncharacterized protein</fullName>
    </submittedName>
</protein>
<keyword evidence="2" id="KW-1185">Reference proteome</keyword>
<organism evidence="1 2">
    <name type="scientific">Kipferlia bialata</name>
    <dbReference type="NCBI Taxonomy" id="797122"/>
    <lineage>
        <taxon>Eukaryota</taxon>
        <taxon>Metamonada</taxon>
        <taxon>Carpediemonas-like organisms</taxon>
        <taxon>Kipferlia</taxon>
    </lineage>
</organism>